<gene>
    <name evidence="1" type="ORF">FQA47_000561</name>
</gene>
<evidence type="ECO:0000313" key="1">
    <source>
        <dbReference type="EMBL" id="KAF6728066.1"/>
    </source>
</evidence>
<comment type="caution">
    <text evidence="1">The sequence shown here is derived from an EMBL/GenBank/DDBJ whole genome shotgun (WGS) entry which is preliminary data.</text>
</comment>
<dbReference type="EMBL" id="WKFB01000293">
    <property type="protein sequence ID" value="KAF6728066.1"/>
    <property type="molecule type" value="Genomic_DNA"/>
</dbReference>
<dbReference type="AlphaFoldDB" id="A0A834CJV9"/>
<evidence type="ECO:0000313" key="2">
    <source>
        <dbReference type="Proteomes" id="UP000646548"/>
    </source>
</evidence>
<dbReference type="Proteomes" id="UP000646548">
    <property type="component" value="Unassembled WGS sequence"/>
</dbReference>
<proteinExistence type="predicted"/>
<protein>
    <submittedName>
        <fullName evidence="1">Uncharacterized protein</fullName>
    </submittedName>
</protein>
<accession>A0A834CJV9</accession>
<name>A0A834CJV9_ORYME</name>
<organism evidence="1 2">
    <name type="scientific">Oryzias melastigma</name>
    <name type="common">Marine medaka</name>
    <dbReference type="NCBI Taxonomy" id="30732"/>
    <lineage>
        <taxon>Eukaryota</taxon>
        <taxon>Metazoa</taxon>
        <taxon>Chordata</taxon>
        <taxon>Craniata</taxon>
        <taxon>Vertebrata</taxon>
        <taxon>Euteleostomi</taxon>
        <taxon>Actinopterygii</taxon>
        <taxon>Neopterygii</taxon>
        <taxon>Teleostei</taxon>
        <taxon>Neoteleostei</taxon>
        <taxon>Acanthomorphata</taxon>
        <taxon>Ovalentaria</taxon>
        <taxon>Atherinomorphae</taxon>
        <taxon>Beloniformes</taxon>
        <taxon>Adrianichthyidae</taxon>
        <taxon>Oryziinae</taxon>
        <taxon>Oryzias</taxon>
    </lineage>
</organism>
<sequence>MDRRADERSPKDVGVESNLLNFTTPWRLLEPSESHFYIQTRELHRNQTYTRKAEHLVLQVLPLRRPEAASVTEHRPNMKPVRPAAFCGGSVGLLS</sequence>
<reference evidence="1" key="1">
    <citation type="journal article" name="BMC Genomics">
        <title>Long-read sequencing and de novo genome assembly of marine medaka (Oryzias melastigma).</title>
        <authorList>
            <person name="Liang P."/>
            <person name="Saqib H.S.A."/>
            <person name="Ni X."/>
            <person name="Shen Y."/>
        </authorList>
    </citation>
    <scope>NUCLEOTIDE SEQUENCE</scope>
    <source>
        <strain evidence="1">Bigg-433</strain>
    </source>
</reference>